<evidence type="ECO:0000256" key="1">
    <source>
        <dbReference type="SAM" id="MobiDB-lite"/>
    </source>
</evidence>
<reference evidence="4" key="1">
    <citation type="journal article" date="2020" name="Plant J.">
        <title>Transposons played a major role in the diversification between the closely related almond and peach genomes: results from the almond genome sequence.</title>
        <authorList>
            <person name="Alioto T."/>
            <person name="Alexiou K.G."/>
            <person name="Bardil A."/>
            <person name="Barteri F."/>
            <person name="Castanera R."/>
            <person name="Cruz F."/>
            <person name="Dhingra A."/>
            <person name="Duval H."/>
            <person name="Fernandez I Marti A."/>
            <person name="Frias L."/>
            <person name="Galan B."/>
            <person name="Garcia J.L."/>
            <person name="Howad W."/>
            <person name="Gomez-Garrido J."/>
            <person name="Gut M."/>
            <person name="Julca I."/>
            <person name="Morata J."/>
            <person name="Puigdomenech P."/>
            <person name="Ribeca P."/>
            <person name="Rubio Cabetas M.J."/>
            <person name="Vlasova A."/>
            <person name="Wirthensohn M."/>
            <person name="Garcia-Mas J."/>
            <person name="Gabaldon T."/>
            <person name="Casacuberta J.M."/>
            <person name="Arus P."/>
        </authorList>
    </citation>
    <scope>NUCLEOTIDE SEQUENCE [LARGE SCALE GENOMIC DNA]</scope>
    <source>
        <strain evidence="4">cv. Texas</strain>
    </source>
</reference>
<dbReference type="Pfam" id="PF05678">
    <property type="entry name" value="VQ"/>
    <property type="match status" value="1"/>
</dbReference>
<dbReference type="InterPro" id="IPR039607">
    <property type="entry name" value="VQ_8/17/18/20/21/25"/>
</dbReference>
<evidence type="ECO:0000313" key="3">
    <source>
        <dbReference type="EMBL" id="VVA20357.1"/>
    </source>
</evidence>
<feature type="domain" description="VQ" evidence="2">
    <location>
        <begin position="47"/>
        <end position="71"/>
    </location>
</feature>
<dbReference type="Gramene" id="VVA20357">
    <property type="protein sequence ID" value="VVA20357"/>
    <property type="gene ID" value="Prudul26B007213"/>
</dbReference>
<feature type="region of interest" description="Disordered" evidence="1">
    <location>
        <begin position="154"/>
        <end position="175"/>
    </location>
</feature>
<dbReference type="InParanoid" id="A0A5E4EX50"/>
<dbReference type="Proteomes" id="UP000327085">
    <property type="component" value="Chromosome 2"/>
</dbReference>
<feature type="compositionally biased region" description="Low complexity" evidence="1">
    <location>
        <begin position="154"/>
        <end position="165"/>
    </location>
</feature>
<accession>A0A5E4EX50</accession>
<dbReference type="PANTHER" id="PTHR33143">
    <property type="entry name" value="F16F4.1 PROTEIN-RELATED"/>
    <property type="match status" value="1"/>
</dbReference>
<sequence>MEKMMKKPQYSSCNPSSSSFKLGMHKDSHKKSKTACKPKIRIIHVFAPEIIKTDVANFRELVQNLTGKPAAAPEGVNGSRKKTIRCSTYSSPSNKILELQNDGDRSVKEEIQNYTWRSSSSSSGDHHPEKINSFLDGFSDLDGFIEDLSSEFPSLHSSSSSAPSPWMHLEMHDQY</sequence>
<dbReference type="InterPro" id="IPR008889">
    <property type="entry name" value="VQ"/>
</dbReference>
<gene>
    <name evidence="3" type="ORF">ALMOND_2B007213</name>
</gene>
<dbReference type="AlphaFoldDB" id="A0A5E4EX50"/>
<name>A0A5E4EX50_PRUDU</name>
<dbReference type="PANTHER" id="PTHR33143:SF74">
    <property type="entry name" value="VQ MOTIF-CONTAINING PROTEIN 18"/>
    <property type="match status" value="1"/>
</dbReference>
<dbReference type="GO" id="GO:0005634">
    <property type="term" value="C:nucleus"/>
    <property type="evidence" value="ECO:0007669"/>
    <property type="project" value="TreeGrafter"/>
</dbReference>
<evidence type="ECO:0000313" key="4">
    <source>
        <dbReference type="Proteomes" id="UP000327085"/>
    </source>
</evidence>
<protein>
    <submittedName>
        <fullName evidence="3">PREDICTED: VQ</fullName>
    </submittedName>
</protein>
<proteinExistence type="predicted"/>
<evidence type="ECO:0000259" key="2">
    <source>
        <dbReference type="Pfam" id="PF05678"/>
    </source>
</evidence>
<dbReference type="EMBL" id="CABIKO010000043">
    <property type="protein sequence ID" value="VVA20357.1"/>
    <property type="molecule type" value="Genomic_DNA"/>
</dbReference>
<dbReference type="OMA" id="KTIRCST"/>
<organism evidence="3 4">
    <name type="scientific">Prunus dulcis</name>
    <name type="common">Almond</name>
    <name type="synonym">Amygdalus dulcis</name>
    <dbReference type="NCBI Taxonomy" id="3755"/>
    <lineage>
        <taxon>Eukaryota</taxon>
        <taxon>Viridiplantae</taxon>
        <taxon>Streptophyta</taxon>
        <taxon>Embryophyta</taxon>
        <taxon>Tracheophyta</taxon>
        <taxon>Spermatophyta</taxon>
        <taxon>Magnoliopsida</taxon>
        <taxon>eudicotyledons</taxon>
        <taxon>Gunneridae</taxon>
        <taxon>Pentapetalae</taxon>
        <taxon>rosids</taxon>
        <taxon>fabids</taxon>
        <taxon>Rosales</taxon>
        <taxon>Rosaceae</taxon>
        <taxon>Amygdaloideae</taxon>
        <taxon>Amygdaleae</taxon>
        <taxon>Prunus</taxon>
    </lineage>
</organism>
<feature type="region of interest" description="Disordered" evidence="1">
    <location>
        <begin position="1"/>
        <end position="34"/>
    </location>
</feature>